<sequence>MTRSQMLLTFRDVDTEICQQEWECLNPAQRGLVQGVMLENSGACAPGGGYLCRCVAHELSPKEESNKGRFSQTVMGRHKSNDIKDFDFRKVQQNMHACESQCGYNEANYKVETKLLKLQR</sequence>
<dbReference type="InterPro" id="IPR036051">
    <property type="entry name" value="KRAB_dom_sf"/>
</dbReference>
<organism evidence="2 3">
    <name type="scientific">Myotis davidii</name>
    <name type="common">David's myotis</name>
    <dbReference type="NCBI Taxonomy" id="225400"/>
    <lineage>
        <taxon>Eukaryota</taxon>
        <taxon>Metazoa</taxon>
        <taxon>Chordata</taxon>
        <taxon>Craniata</taxon>
        <taxon>Vertebrata</taxon>
        <taxon>Euteleostomi</taxon>
        <taxon>Mammalia</taxon>
        <taxon>Eutheria</taxon>
        <taxon>Laurasiatheria</taxon>
        <taxon>Chiroptera</taxon>
        <taxon>Yangochiroptera</taxon>
        <taxon>Vespertilionidae</taxon>
        <taxon>Myotis</taxon>
    </lineage>
</organism>
<dbReference type="CDD" id="cd07765">
    <property type="entry name" value="KRAB_A-box"/>
    <property type="match status" value="1"/>
</dbReference>
<dbReference type="SMART" id="SM00349">
    <property type="entry name" value="KRAB"/>
    <property type="match status" value="1"/>
</dbReference>
<protein>
    <submittedName>
        <fullName evidence="2">Zinc finger protein 616</fullName>
    </submittedName>
</protein>
<dbReference type="EMBL" id="KB109785">
    <property type="protein sequence ID" value="ELK27861.1"/>
    <property type="molecule type" value="Genomic_DNA"/>
</dbReference>
<dbReference type="AlphaFoldDB" id="L5LP57"/>
<evidence type="ECO:0000313" key="2">
    <source>
        <dbReference type="EMBL" id="ELK27861.1"/>
    </source>
</evidence>
<dbReference type="eggNOG" id="KOG1721">
    <property type="taxonomic scope" value="Eukaryota"/>
</dbReference>
<feature type="domain" description="KRAB" evidence="1">
    <location>
        <begin position="8"/>
        <end position="82"/>
    </location>
</feature>
<proteinExistence type="predicted"/>
<gene>
    <name evidence="2" type="ORF">MDA_GLEAN10008666</name>
</gene>
<reference evidence="3" key="1">
    <citation type="journal article" date="2013" name="Science">
        <title>Comparative analysis of bat genomes provides insight into the evolution of flight and immunity.</title>
        <authorList>
            <person name="Zhang G."/>
            <person name="Cowled C."/>
            <person name="Shi Z."/>
            <person name="Huang Z."/>
            <person name="Bishop-Lilly K.A."/>
            <person name="Fang X."/>
            <person name="Wynne J.W."/>
            <person name="Xiong Z."/>
            <person name="Baker M.L."/>
            <person name="Zhao W."/>
            <person name="Tachedjian M."/>
            <person name="Zhu Y."/>
            <person name="Zhou P."/>
            <person name="Jiang X."/>
            <person name="Ng J."/>
            <person name="Yang L."/>
            <person name="Wu L."/>
            <person name="Xiao J."/>
            <person name="Feng Y."/>
            <person name="Chen Y."/>
            <person name="Sun X."/>
            <person name="Zhang Y."/>
            <person name="Marsh G.A."/>
            <person name="Crameri G."/>
            <person name="Broder C.C."/>
            <person name="Frey K.G."/>
            <person name="Wang L.F."/>
            <person name="Wang J."/>
        </authorList>
    </citation>
    <scope>NUCLEOTIDE SEQUENCE [LARGE SCALE GENOMIC DNA]</scope>
</reference>
<evidence type="ECO:0000259" key="1">
    <source>
        <dbReference type="PROSITE" id="PS50805"/>
    </source>
</evidence>
<evidence type="ECO:0000313" key="3">
    <source>
        <dbReference type="Proteomes" id="UP000010556"/>
    </source>
</evidence>
<dbReference type="Proteomes" id="UP000010556">
    <property type="component" value="Unassembled WGS sequence"/>
</dbReference>
<name>L5LP57_MYODS</name>
<dbReference type="GO" id="GO:0006355">
    <property type="term" value="P:regulation of DNA-templated transcription"/>
    <property type="evidence" value="ECO:0007669"/>
    <property type="project" value="InterPro"/>
</dbReference>
<dbReference type="InterPro" id="IPR001909">
    <property type="entry name" value="KRAB"/>
</dbReference>
<dbReference type="Gene3D" id="6.10.140.140">
    <property type="match status" value="1"/>
</dbReference>
<keyword evidence="3" id="KW-1185">Reference proteome</keyword>
<dbReference type="SUPFAM" id="SSF109640">
    <property type="entry name" value="KRAB domain (Kruppel-associated box)"/>
    <property type="match status" value="1"/>
</dbReference>
<dbReference type="PROSITE" id="PS50805">
    <property type="entry name" value="KRAB"/>
    <property type="match status" value="1"/>
</dbReference>
<dbReference type="Pfam" id="PF01352">
    <property type="entry name" value="KRAB"/>
    <property type="match status" value="1"/>
</dbReference>
<accession>L5LP57</accession>